<keyword evidence="1" id="KW-0472">Membrane</keyword>
<name>A0A1X6XMT7_9MICO</name>
<keyword evidence="3" id="KW-1185">Reference proteome</keyword>
<organism evidence="2 3">
    <name type="scientific">Brevibacterium yomogidense</name>
    <dbReference type="NCBI Taxonomy" id="946573"/>
    <lineage>
        <taxon>Bacteria</taxon>
        <taxon>Bacillati</taxon>
        <taxon>Actinomycetota</taxon>
        <taxon>Actinomycetes</taxon>
        <taxon>Micrococcales</taxon>
        <taxon>Brevibacteriaceae</taxon>
        <taxon>Brevibacterium</taxon>
    </lineage>
</organism>
<dbReference type="RefSeq" id="WP_087008935.1">
    <property type="nucleotide sequence ID" value="NZ_FWFF01000020.1"/>
</dbReference>
<evidence type="ECO:0000256" key="1">
    <source>
        <dbReference type="SAM" id="Phobius"/>
    </source>
</evidence>
<proteinExistence type="predicted"/>
<feature type="transmembrane region" description="Helical" evidence="1">
    <location>
        <begin position="144"/>
        <end position="165"/>
    </location>
</feature>
<feature type="transmembrane region" description="Helical" evidence="1">
    <location>
        <begin position="34"/>
        <end position="53"/>
    </location>
</feature>
<keyword evidence="1" id="KW-1133">Transmembrane helix</keyword>
<keyword evidence="1" id="KW-0812">Transmembrane</keyword>
<sequence length="186" mass="19963">MLIGSIVAAEIAFWAFLVGGLAIRYLLGAPRVGIVFLIATPLIDLALLVLTYIDLSSGSDSNFAHGLSATYIGFTVVFGPSAIRAMDAKFAGKDQEGPNAETDRSSVDEQQRIWRRCCLASGITGALLFAGIAVVGLAGAFWLIYWLVVVVSIVIVWWFVGPGVARRRAKQRGSRMDGDERPDGTT</sequence>
<accession>A0A1X6XMT7</accession>
<evidence type="ECO:0000313" key="3">
    <source>
        <dbReference type="Proteomes" id="UP000196581"/>
    </source>
</evidence>
<dbReference type="Proteomes" id="UP000196581">
    <property type="component" value="Unassembled WGS sequence"/>
</dbReference>
<gene>
    <name evidence="2" type="ORF">FM105_13230</name>
</gene>
<feature type="transmembrane region" description="Helical" evidence="1">
    <location>
        <begin position="117"/>
        <end position="138"/>
    </location>
</feature>
<reference evidence="3" key="1">
    <citation type="submission" date="2017-02" db="EMBL/GenBank/DDBJ databases">
        <authorList>
            <person name="Dridi B."/>
        </authorList>
    </citation>
    <scope>NUCLEOTIDE SEQUENCE [LARGE SCALE GENOMIC DNA]</scope>
    <source>
        <strain evidence="3">B Co 03.10</strain>
    </source>
</reference>
<protein>
    <submittedName>
        <fullName evidence="2">Putative membrane protein</fullName>
    </submittedName>
</protein>
<dbReference type="AlphaFoldDB" id="A0A1X6XMT7"/>
<dbReference type="EMBL" id="FWFF01000020">
    <property type="protein sequence ID" value="SLN00664.1"/>
    <property type="molecule type" value="Genomic_DNA"/>
</dbReference>
<feature type="transmembrane region" description="Helical" evidence="1">
    <location>
        <begin position="6"/>
        <end position="27"/>
    </location>
</feature>
<evidence type="ECO:0000313" key="2">
    <source>
        <dbReference type="EMBL" id="SLN00664.1"/>
    </source>
</evidence>
<feature type="transmembrane region" description="Helical" evidence="1">
    <location>
        <begin position="65"/>
        <end position="83"/>
    </location>
</feature>